<feature type="compositionally biased region" description="Polar residues" evidence="1">
    <location>
        <begin position="215"/>
        <end position="226"/>
    </location>
</feature>
<name>A0A0N1I0J6_LEPSE</name>
<feature type="compositionally biased region" description="Low complexity" evidence="1">
    <location>
        <begin position="539"/>
        <end position="554"/>
    </location>
</feature>
<feature type="compositionally biased region" description="Basic and acidic residues" evidence="1">
    <location>
        <begin position="1416"/>
        <end position="1429"/>
    </location>
</feature>
<feature type="compositionally biased region" description="Polar residues" evidence="1">
    <location>
        <begin position="1324"/>
        <end position="1334"/>
    </location>
</feature>
<feature type="region of interest" description="Disordered" evidence="1">
    <location>
        <begin position="2517"/>
        <end position="2688"/>
    </location>
</feature>
<feature type="compositionally biased region" description="Basic and acidic residues" evidence="1">
    <location>
        <begin position="2238"/>
        <end position="2263"/>
    </location>
</feature>
<feature type="compositionally biased region" description="Gly residues" evidence="1">
    <location>
        <begin position="1460"/>
        <end position="1469"/>
    </location>
</feature>
<feature type="compositionally biased region" description="Polar residues" evidence="1">
    <location>
        <begin position="1218"/>
        <end position="1227"/>
    </location>
</feature>
<organism evidence="2 3">
    <name type="scientific">Leptomonas seymouri</name>
    <dbReference type="NCBI Taxonomy" id="5684"/>
    <lineage>
        <taxon>Eukaryota</taxon>
        <taxon>Discoba</taxon>
        <taxon>Euglenozoa</taxon>
        <taxon>Kinetoplastea</taxon>
        <taxon>Metakinetoplastina</taxon>
        <taxon>Trypanosomatida</taxon>
        <taxon>Trypanosomatidae</taxon>
        <taxon>Leishmaniinae</taxon>
        <taxon>Leptomonas</taxon>
    </lineage>
</organism>
<feature type="region of interest" description="Disordered" evidence="1">
    <location>
        <begin position="1"/>
        <end position="100"/>
    </location>
</feature>
<gene>
    <name evidence="2" type="ORF">ABL78_7475</name>
</gene>
<feature type="compositionally biased region" description="Low complexity" evidence="1">
    <location>
        <begin position="2629"/>
        <end position="2643"/>
    </location>
</feature>
<dbReference type="OMA" id="ACFIAPP"/>
<feature type="compositionally biased region" description="Low complexity" evidence="1">
    <location>
        <begin position="2709"/>
        <end position="2724"/>
    </location>
</feature>
<feature type="compositionally biased region" description="Low complexity" evidence="1">
    <location>
        <begin position="425"/>
        <end position="436"/>
    </location>
</feature>
<feature type="compositionally biased region" description="Low complexity" evidence="1">
    <location>
        <begin position="2546"/>
        <end position="2580"/>
    </location>
</feature>
<feature type="region of interest" description="Disordered" evidence="1">
    <location>
        <begin position="120"/>
        <end position="146"/>
    </location>
</feature>
<feature type="region of interest" description="Disordered" evidence="1">
    <location>
        <begin position="412"/>
        <end position="436"/>
    </location>
</feature>
<proteinExistence type="predicted"/>
<feature type="compositionally biased region" description="Low complexity" evidence="1">
    <location>
        <begin position="89"/>
        <end position="100"/>
    </location>
</feature>
<protein>
    <submittedName>
        <fullName evidence="2">Uncharacterized protein</fullName>
    </submittedName>
</protein>
<evidence type="ECO:0000313" key="2">
    <source>
        <dbReference type="EMBL" id="KPI83488.1"/>
    </source>
</evidence>
<accession>A0A0N1I0J6</accession>
<reference evidence="2 3" key="1">
    <citation type="journal article" date="2015" name="PLoS Pathog.">
        <title>Leptomonas seymouri: Adaptations to the Dixenous Life Cycle Analyzed by Genome Sequencing, Transcriptome Profiling and Co-infection with Leishmania donovani.</title>
        <authorList>
            <person name="Kraeva N."/>
            <person name="Butenko A."/>
            <person name="Hlavacova J."/>
            <person name="Kostygov A."/>
            <person name="Myskova J."/>
            <person name="Grybchuk D."/>
            <person name="Lestinova T."/>
            <person name="Votypka J."/>
            <person name="Volf P."/>
            <person name="Opperdoes F."/>
            <person name="Flegontov P."/>
            <person name="Lukes J."/>
            <person name="Yurchenko V."/>
        </authorList>
    </citation>
    <scope>NUCLEOTIDE SEQUENCE [LARGE SCALE GENOMIC DNA]</scope>
    <source>
        <strain evidence="2 3">ATCC 30220</strain>
    </source>
</reference>
<feature type="compositionally biased region" description="Basic and acidic residues" evidence="1">
    <location>
        <begin position="2645"/>
        <end position="2672"/>
    </location>
</feature>
<sequence>MSAAAASSDSPASATESFTAPPAAAPSAPNAPQEPPIGGETTVTRDVPPLPAAPVKRRQHASTSSKPTQQPRPAPPPSQLKRSTSASSTAPRYLAPTAAAAARCRTGPFTNAASKTETVQAAALAADSGRSAARSPLHPAPASTASTQYAIIASDAKAGSADRGTRGLCSTTQSALLDKGFQPSSVGQGLEAPLRATPTPLPSSDPTRFVGQATARATTPTLTEATKAQRRGRLKAAVGTSSPAQRAALRQQQRTRAGASLRPMPAPADAAPPQTPLFAPPTHVAFDLTGEEDEDALTEADGATAEWHTSLRLEAFPSATTASRKVASALADALGSTGVDGELADALLEPTRHTREFAQAALAAERASLLCDAPEGNTRSDDALSATWEAAGQQGEAHASVWSPTLGPPAAAGLSKARLQRAGRRGSATTSAAATSVTPAAVAEFLSVEAQAEAEERQKEMTWRTPADRRRRAPGGASDTQTPPPPSSPSAPAESAAVLRELQAMQHRLQWRDHRSTSTRYSPPPLQQQRKVSPKAGYASSPCDISASSASTSSSSRAASALGESARRHSGQRIVDWTAASITEIVDALDRCSSSSLRFGKQRSRGSQGRRGAASCSGRARRGELAGFSPDVYVHALLEGSVGASDELSSCSSLASEDARGVAERRHAGGPWAEAAPSSARRSHSPAADLSLPPPSSLTPRDLRQEALLRAGPSWAAAAAEVGLTPDEVQSLLRYSLNAPEAAVWLSGRTHADTHRDTAAPSTEKKHRAEGGVDPQPRAAARPSPPGSMDGHDEDADFKQRRRPQPPLSYALDAATQTAIVHRLISALPPVPAALKEEMARQRMLLEGVTREVRAALAHGHTVARDRLASPTASSLARQPVPIELQTSEAAPSDWRRDPALPSEGEQARAYEALLLASLPRSAADPSRPLPPFHSVIARPSLSRRLHPPSSPPPLSHGGVAEASAPYSLPQQQQQQAYGTALHELAERQTQHYASELDRLRTVYDRQLAEERRQRGQERQQYAGLLERQQQKMLQHHRETVRLLQRETRLQQEQLDSLVQQLAASQAAAAQRQQGDHESATRRMLLGAVEVMKSHCVPAAAMDAYVGQQQLGNLKASARGRRPSLTPTRAAAAKLARARRIREFTDAATGARAPPAPPSAVNPKEVEGAATAARDGSRTPSNARGPAAEMDEYSEAAAEARMRARQEEVPPQPLDASCPTSADLTQLRQKDEPQQHRSATHPAAGGESAAEDDREAPPTPHGGTPAGVERQHVAPSETAGSSPTSTTVTAVDRHSSPPPPLPVSAPKLQLNSAEVLRSVYGGTRSPNTKGTRATQESEAAAASSAVSRRHQAPPTRMALPLRVSLPPEDALDVHVRRVEAAKAAVDARATEAAVKAGLAVGTLLYAAPPRRRTARRRSDTAVELSDRAARSATAPPAGRGRGASAAAGVSQQRSRSAAGGARGGGYGGGRTRKTRPQQLHQRPPWRRTAGAPANDSHGRSFDLELVTALSAEAELTCQSQHPSQPSPMPLDCGYPSDARYPYALPQPQPHQHMYGGVWSEGRPTQTAGGAPQASLPVNARADAEMIAGRPCVGPPVLVLSDPVARIRPAHELAAETTAPPQETAAAPSVVAALSSANLTSAAAYTQLLNTQLRLAQRQRDCAIAELRDATAQLEAQRTTSPPTREDEVASVGALPPCDAYFFGAPVDVIIASDDDATAVGTCVKAAVTSARTTDYAQAWRRLERAECNVESAAAALAAEDAGVLEAVAREDHRRRGLLMHPPPPAAGHSAPATSTINLPRQDSRRAGVRYREQQLGYHAEGSEGHGTEATTAGSGGIYVSARMVDEAHALTAARRRLAEIRACFVSPPLFQQSTPACVGGAAPAAVSALTSAMGADVSWEQRLACETVLSLLEAEGNAQRDPVRQVVAAMEHELLRLVLEAELFDGRGGQTIPRNGAGAPPPKSVAAAAPKRIEFKALDPTLLMALVEETLEDVVQNALQRRSCSSSSSSGGATQVTEGQQQQQQPCASAEDHEREAVAQESQSCAEATVERAAFGDTALQDAEAPREHVALPVLPSTAWLHDAPKTAEAAAVNDAHTRCKDSTAVATATIVVHLQGARVPSAAPSSDAAAAPPELRVSLDLSPVARQLLSPPSAAAAETTTARRLLQGPWSSSSYPPIQQEQLPSGRMLLEDRRDVIVESEVRWTPQRRDEAVQLAKAATRVDALLPVLPPPSTNAPREEATAADAAHAEHDMPGGGERDLRPLLQPLPPPLPPPPPAAPAAPTVLHAALPATPTPFGFTEGLASVPSAPPPTPQSAASTSLLFGVLLSNFKDQEAMQRAALIDREEEQRQSLLRLRSVVTQKCVRRSSRSAEPEAVRASNQSQERAAPTAAAAAPPPAAPTSAPADAARSALPPALPRVRDPVMSAVLEWVYQFGSSRQGLSPQQHRAGRAALATSALVGQLQSAATTAAGGISGPDNTPWNADDAQWVDGCGVLPSEQLEAARDLHSAAELGNTRAADTGAHLPQRRRAQASVSHPSTRNLGSSGASSATSDTTSAPTTNSPSLPSSFRTNSSSSLTEANAEAGIARVDRQPRAAKRVRPILDTQQFPRRRGGSADPHRSAPQSGSSDTATTRYTTSTSSDGHPEKTSPKDSEAQPRSRQRDDDQRSSREAATSAGAMTSAVLPQRVSEEVQDALMAALRAHRRAAAAASYDEQQQQEQEQGTMVSMNGVPDASAAYWPESSQYAVTLPAHSAENTRMLPPPSPSYSPPDGKGPAWKEQGSVSPPRRSPVKAAAAVQLTAAGSHHRSDIPPASPPAQWDAYSLTSASTSTHGSDHLYSNGRGAVRPGEDPVYVSRARPHRTPAATTPASWQ</sequence>
<feature type="region of interest" description="Disordered" evidence="1">
    <location>
        <begin position="662"/>
        <end position="700"/>
    </location>
</feature>
<feature type="compositionally biased region" description="Low complexity" evidence="1">
    <location>
        <begin position="1"/>
        <end position="31"/>
    </location>
</feature>
<feature type="compositionally biased region" description="Low complexity" evidence="1">
    <location>
        <begin position="605"/>
        <end position="617"/>
    </location>
</feature>
<feature type="region of interest" description="Disordered" evidence="1">
    <location>
        <begin position="866"/>
        <end position="904"/>
    </location>
</feature>
<feature type="compositionally biased region" description="Low complexity" evidence="1">
    <location>
        <begin position="244"/>
        <end position="257"/>
    </location>
</feature>
<feature type="region of interest" description="Disordered" evidence="1">
    <location>
        <begin position="943"/>
        <end position="962"/>
    </location>
</feature>
<evidence type="ECO:0000313" key="3">
    <source>
        <dbReference type="Proteomes" id="UP000038009"/>
    </source>
</evidence>
<feature type="region of interest" description="Disordered" evidence="1">
    <location>
        <begin position="2228"/>
        <end position="2283"/>
    </location>
</feature>
<dbReference type="EMBL" id="LJSK01000367">
    <property type="protein sequence ID" value="KPI83488.1"/>
    <property type="molecule type" value="Genomic_DNA"/>
</dbReference>
<feature type="compositionally biased region" description="Low complexity" evidence="1">
    <location>
        <begin position="1336"/>
        <end position="1345"/>
    </location>
</feature>
<keyword evidence="3" id="KW-1185">Reference proteome</keyword>
<feature type="compositionally biased region" description="Low complexity" evidence="1">
    <location>
        <begin position="1430"/>
        <end position="1459"/>
    </location>
</feature>
<feature type="region of interest" description="Disordered" evidence="1">
    <location>
        <begin position="1410"/>
        <end position="1498"/>
    </location>
</feature>
<feature type="compositionally biased region" description="Pro residues" evidence="1">
    <location>
        <begin position="2267"/>
        <end position="2281"/>
    </location>
</feature>
<feature type="compositionally biased region" description="Basic and acidic residues" evidence="1">
    <location>
        <begin position="1198"/>
        <end position="1208"/>
    </location>
</feature>
<feature type="compositionally biased region" description="Low complexity" evidence="1">
    <location>
        <begin position="673"/>
        <end position="691"/>
    </location>
</feature>
<feature type="region of interest" description="Disordered" evidence="1">
    <location>
        <begin position="597"/>
        <end position="617"/>
    </location>
</feature>
<feature type="region of interest" description="Disordered" evidence="1">
    <location>
        <begin position="510"/>
        <end position="554"/>
    </location>
</feature>
<feature type="compositionally biased region" description="Low complexity" evidence="1">
    <location>
        <begin position="121"/>
        <end position="135"/>
    </location>
</feature>
<feature type="compositionally biased region" description="Polar residues" evidence="1">
    <location>
        <begin position="2534"/>
        <end position="2545"/>
    </location>
</feature>
<feature type="region of interest" description="Disordered" evidence="1">
    <location>
        <begin position="2365"/>
        <end position="2411"/>
    </location>
</feature>
<feature type="compositionally biased region" description="Polar residues" evidence="1">
    <location>
        <begin position="2825"/>
        <end position="2834"/>
    </location>
</feature>
<dbReference type="VEuPathDB" id="TriTrypDB:Lsey_0367_0020"/>
<dbReference type="OrthoDB" id="267937at2759"/>
<feature type="compositionally biased region" description="Polar residues" evidence="1">
    <location>
        <begin position="1278"/>
        <end position="1289"/>
    </location>
</feature>
<feature type="region of interest" description="Disordered" evidence="1">
    <location>
        <begin position="2704"/>
        <end position="2726"/>
    </location>
</feature>
<feature type="region of interest" description="Disordered" evidence="1">
    <location>
        <begin position="748"/>
        <end position="803"/>
    </location>
</feature>
<evidence type="ECO:0000256" key="1">
    <source>
        <dbReference type="SAM" id="MobiDB-lite"/>
    </source>
</evidence>
<feature type="compositionally biased region" description="Low complexity" evidence="1">
    <location>
        <begin position="2795"/>
        <end position="2804"/>
    </location>
</feature>
<feature type="region of interest" description="Disordered" evidence="1">
    <location>
        <begin position="453"/>
        <end position="495"/>
    </location>
</feature>
<feature type="region of interest" description="Disordered" evidence="1">
    <location>
        <begin position="2003"/>
        <end position="2044"/>
    </location>
</feature>
<feature type="compositionally biased region" description="Low complexity" evidence="1">
    <location>
        <begin position="2402"/>
        <end position="2411"/>
    </location>
</feature>
<feature type="compositionally biased region" description="Basic and acidic residues" evidence="1">
    <location>
        <begin position="750"/>
        <end position="771"/>
    </location>
</feature>
<feature type="region of interest" description="Disordered" evidence="1">
    <location>
        <begin position="1144"/>
        <end position="1357"/>
    </location>
</feature>
<feature type="compositionally biased region" description="Basic and acidic residues" evidence="1">
    <location>
        <begin position="454"/>
        <end position="468"/>
    </location>
</feature>
<dbReference type="Proteomes" id="UP000038009">
    <property type="component" value="Unassembled WGS sequence"/>
</dbReference>
<feature type="region of interest" description="Disordered" evidence="1">
    <location>
        <begin position="2751"/>
        <end position="2874"/>
    </location>
</feature>
<feature type="region of interest" description="Disordered" evidence="1">
    <location>
        <begin position="175"/>
        <end position="270"/>
    </location>
</feature>
<comment type="caution">
    <text evidence="2">The sequence shown here is derived from an EMBL/GenBank/DDBJ whole genome shotgun (WGS) entry which is preliminary data.</text>
</comment>